<evidence type="ECO:0000259" key="17">
    <source>
        <dbReference type="PROSITE" id="PS50031"/>
    </source>
</evidence>
<organism evidence="19 20">
    <name type="scientific">Wickerhamomyces ciferrii (strain ATCC 14091 / BCRC 22168 / CBS 111 / JCM 3599 / NBRC 0793 / NRRL Y-1031 F-60-10)</name>
    <name type="common">Yeast</name>
    <name type="synonym">Pichia ciferrii</name>
    <dbReference type="NCBI Taxonomy" id="1206466"/>
    <lineage>
        <taxon>Eukaryota</taxon>
        <taxon>Fungi</taxon>
        <taxon>Dikarya</taxon>
        <taxon>Ascomycota</taxon>
        <taxon>Saccharomycotina</taxon>
        <taxon>Saccharomycetes</taxon>
        <taxon>Phaffomycetales</taxon>
        <taxon>Wickerhamomycetaceae</taxon>
        <taxon>Wickerhamomyces</taxon>
    </lineage>
</organism>
<keyword evidence="11" id="KW-0967">Endosome</keyword>
<dbReference type="GO" id="GO:0005509">
    <property type="term" value="F:calcium ion binding"/>
    <property type="evidence" value="ECO:0007669"/>
    <property type="project" value="InterPro"/>
</dbReference>
<protein>
    <recommendedName>
        <fullName evidence="5">Actin cytoskeleton-regulatory complex protein PAN1</fullName>
    </recommendedName>
    <alternativeName>
        <fullName evidence="6">Actin cytoskeleton-regulatory complex protein pan1</fullName>
    </alternativeName>
</protein>
<dbReference type="CDD" id="cd00052">
    <property type="entry name" value="EH"/>
    <property type="match status" value="2"/>
</dbReference>
<feature type="compositionally biased region" description="Basic and acidic residues" evidence="16">
    <location>
        <begin position="838"/>
        <end position="853"/>
    </location>
</feature>
<dbReference type="eggNOG" id="KOG0998">
    <property type="taxonomic scope" value="Eukaryota"/>
</dbReference>
<dbReference type="STRING" id="1206466.K0KMY4"/>
<dbReference type="Gene3D" id="1.10.238.10">
    <property type="entry name" value="EF-hand"/>
    <property type="match status" value="2"/>
</dbReference>
<name>K0KMY4_WICCF</name>
<evidence type="ECO:0000256" key="15">
    <source>
        <dbReference type="ARBA" id="ARBA00023212"/>
    </source>
</evidence>
<dbReference type="PANTHER" id="PTHR11216:SF173">
    <property type="entry name" value="ACTIN CYTOSKELETON-REGULATORY COMPLEX PROTEIN PAN1"/>
    <property type="match status" value="1"/>
</dbReference>
<dbReference type="SMART" id="SM00027">
    <property type="entry name" value="EH"/>
    <property type="match status" value="2"/>
</dbReference>
<evidence type="ECO:0000313" key="19">
    <source>
        <dbReference type="EMBL" id="CCH46635.1"/>
    </source>
</evidence>
<feature type="compositionally biased region" description="Low complexity" evidence="16">
    <location>
        <begin position="879"/>
        <end position="913"/>
    </location>
</feature>
<keyword evidence="15" id="KW-0206">Cytoskeleton</keyword>
<keyword evidence="13" id="KW-0472">Membrane</keyword>
<dbReference type="InParanoid" id="K0KMY4"/>
<evidence type="ECO:0000256" key="13">
    <source>
        <dbReference type="ARBA" id="ARBA00023136"/>
    </source>
</evidence>
<dbReference type="InterPro" id="IPR002048">
    <property type="entry name" value="EF_hand_dom"/>
</dbReference>
<feature type="domain" description="EH" evidence="17">
    <location>
        <begin position="430"/>
        <end position="519"/>
    </location>
</feature>
<evidence type="ECO:0000313" key="20">
    <source>
        <dbReference type="Proteomes" id="UP000009328"/>
    </source>
</evidence>
<feature type="compositionally biased region" description="Polar residues" evidence="16">
    <location>
        <begin position="1061"/>
        <end position="1074"/>
    </location>
</feature>
<dbReference type="PANTHER" id="PTHR11216">
    <property type="entry name" value="EH DOMAIN"/>
    <property type="match status" value="1"/>
</dbReference>
<feature type="compositionally biased region" description="Pro residues" evidence="16">
    <location>
        <begin position="1201"/>
        <end position="1213"/>
    </location>
</feature>
<dbReference type="InterPro" id="IPR011992">
    <property type="entry name" value="EF-hand-dom_pair"/>
</dbReference>
<accession>K0KMY4</accession>
<gene>
    <name evidence="19" type="ORF">BN7_6230</name>
</gene>
<feature type="domain" description="EH" evidence="17">
    <location>
        <begin position="166"/>
        <end position="248"/>
    </location>
</feature>
<feature type="region of interest" description="Disordered" evidence="16">
    <location>
        <begin position="1"/>
        <end position="73"/>
    </location>
</feature>
<dbReference type="GO" id="GO:0030479">
    <property type="term" value="C:actin cortical patch"/>
    <property type="evidence" value="ECO:0007669"/>
    <property type="project" value="UniProtKB-SubCell"/>
</dbReference>
<keyword evidence="7" id="KW-1003">Cell membrane</keyword>
<feature type="region of interest" description="Disordered" evidence="16">
    <location>
        <begin position="777"/>
        <end position="1424"/>
    </location>
</feature>
<evidence type="ECO:0000256" key="16">
    <source>
        <dbReference type="SAM" id="MobiDB-lite"/>
    </source>
</evidence>
<keyword evidence="9" id="KW-0254">Endocytosis</keyword>
<feature type="compositionally biased region" description="Basic and acidic residues" evidence="16">
    <location>
        <begin position="959"/>
        <end position="987"/>
    </location>
</feature>
<feature type="compositionally biased region" description="Acidic residues" evidence="16">
    <location>
        <begin position="1121"/>
        <end position="1139"/>
    </location>
</feature>
<dbReference type="EMBL" id="CAIF01000257">
    <property type="protein sequence ID" value="CCH46635.1"/>
    <property type="molecule type" value="Genomic_DNA"/>
</dbReference>
<evidence type="ECO:0000256" key="14">
    <source>
        <dbReference type="ARBA" id="ARBA00023203"/>
    </source>
</evidence>
<evidence type="ECO:0000256" key="9">
    <source>
        <dbReference type="ARBA" id="ARBA00022583"/>
    </source>
</evidence>
<feature type="compositionally biased region" description="Polar residues" evidence="16">
    <location>
        <begin position="528"/>
        <end position="539"/>
    </location>
</feature>
<feature type="compositionally biased region" description="Basic and acidic residues" evidence="16">
    <location>
        <begin position="1031"/>
        <end position="1049"/>
    </location>
</feature>
<sequence>MFNNTGFQQQGNQFNGGQQAQQPLGYQQTGFGQLPPQQTGFQNNQFQQQQQPPQTSFQNQLAQPTGGYGFSQPLAQQQPLYSQPTGFVQPQQTGFVAPQQTGYVGAGGFGQVQPQQTQQFGFQQQQQVNQPLAPQKTGFTTAAQSIDKNDELKIPNIRLSFLTAQDQQKFEDLFRSAVPKSSNAITADAAREILMRSGLQPSQLANIWELSDLNKSGQLLFPEFALALHLCNVGLRGQPIPFKLQSSVKNEVEGFVDAINFSIPDDDAPKRNTPFDNLQSLNGLQLQNQPTGYQPQILPQATGYQPLQPQRTGFQPLQAQATGYQPLQAQATGFQQPLQSQATGFQQPLQSQATGFQPNYNPPALLQAQKTGFGNNSMFTGGLQAQKTGVGNNSLFQSSYLQPQRTGFVGFSQFQNLPPQQNQEFIKPEEKHLFSKIFDTYDTKKTGQLDPQTSAEIFRKSGLNRGELEKVWNLITTETTTGLNKELFSLGMWLIYRKLNGNELPNQLPDSLIPDSIKNINYAKNKLKSQPSFGGSSFKNNDDGDITTSKNRRRSENQTSESQVDDLKSKIQKAQRQLDTLKAEGSKREEAHAKDLQEIENLKNQIRTLPKPNISNDHLGKKDKLNTLVSRVPKLISEISRIDNDITNSRIDLYKIQHPSSIVGSGPNGEVTESDKRKAQSKALLAQRMAALTGKTVTDPTADFDKEQQLLNEEVSKIKSKNKENQEIIYDIEKSIKELSQGVLSTLNHDSDPKGYKKFELGLDVQPDVADLIKSLRISTPTATPQPQGSRQSSFEVRNTQPQQPVQPQTSGSSAQAPAASSTSDSYSSFSNPSDRAAYIKEQAKRKMNERLAKFGISRHGGNKNESPSTPSTPQVNSPQTTGQQFAPQQAAPQAVPQQEAPKQVAQPQSQPQSQPPTPQFEAQAKAKAAPPPPPSSRAPPKAASKPAESEEEVDEEELKLRQQLEDLKKKKKADKEARLAQLRKELEDAEKDEDEEPPSQPPAKTFSPQPQAPKAPAAPTTSAAPAQEQPKSEEKKDDKFGGVQHHDTNPFAKTTAPAAISSNNPFGKSQQPQEAAKPQPVKQNSTSSFNNKPQSAAAPVPSINPKSIEAQRKAQRGVDSDDDGWGSEEEKSEDDEEDIPNRQGAAHLAGLLFSGMGPPRTNSNSQVSTPKQEQPQAFNAPKEKPVPIAPAVPSISSNNTPPPPPPVAPPAPSATQEQIPPTPPSPPYPTEEGPADDSFAAHPHPELNQNNVKSDDEFVDSLSTPARGSPAPENNVQPPPLPESSAPPAPPLPESSAPPAPPLPESSAPPPPPLPESSAPAPPPLPQVSAPAPPPLPQVSAPAPPPLPESSAPAPPPLPQSSAPPPPPLPQSSAPPPPPLPQASAPAPPPLPQSSAPPPPPAPAPQVFSQQPSAPAPGGGLPFLADIQRFRDEKNVVG</sequence>
<dbReference type="GO" id="GO:0006897">
    <property type="term" value="P:endocytosis"/>
    <property type="evidence" value="ECO:0007669"/>
    <property type="project" value="UniProtKB-KW"/>
</dbReference>
<evidence type="ECO:0000256" key="4">
    <source>
        <dbReference type="ARBA" id="ARBA00009351"/>
    </source>
</evidence>
<keyword evidence="14" id="KW-0009">Actin-binding</keyword>
<dbReference type="HOGENOM" id="CLU_006042_0_0_1"/>
<feature type="compositionally biased region" description="Polar residues" evidence="16">
    <location>
        <begin position="777"/>
        <end position="800"/>
    </location>
</feature>
<evidence type="ECO:0000256" key="8">
    <source>
        <dbReference type="ARBA" id="ARBA00022490"/>
    </source>
</evidence>
<feature type="compositionally biased region" description="Polar residues" evidence="16">
    <location>
        <begin position="1262"/>
        <end position="1277"/>
    </location>
</feature>
<evidence type="ECO:0000256" key="7">
    <source>
        <dbReference type="ARBA" id="ARBA00022475"/>
    </source>
</evidence>
<dbReference type="Pfam" id="PF08226">
    <property type="entry name" value="DUF1720"/>
    <property type="match status" value="2"/>
</dbReference>
<feature type="compositionally biased region" description="Basic and acidic residues" evidence="16">
    <location>
        <begin position="579"/>
        <end position="592"/>
    </location>
</feature>
<dbReference type="GO" id="GO:0003779">
    <property type="term" value="F:actin binding"/>
    <property type="evidence" value="ECO:0007669"/>
    <property type="project" value="UniProtKB-KW"/>
</dbReference>
<keyword evidence="10" id="KW-0677">Repeat</keyword>
<feature type="compositionally biased region" description="Polar residues" evidence="16">
    <location>
        <begin position="864"/>
        <end position="878"/>
    </location>
</feature>
<reference evidence="19 20" key="1">
    <citation type="journal article" date="2012" name="Eukaryot. Cell">
        <title>Draft genome sequence of Wickerhamomyces ciferrii NRRL Y-1031 F-60-10.</title>
        <authorList>
            <person name="Schneider J."/>
            <person name="Andrea H."/>
            <person name="Blom J."/>
            <person name="Jaenicke S."/>
            <person name="Ruckert C."/>
            <person name="Schorsch C."/>
            <person name="Szczepanowski R."/>
            <person name="Farwick M."/>
            <person name="Goesmann A."/>
            <person name="Puhler A."/>
            <person name="Schaffer S."/>
            <person name="Tauch A."/>
            <person name="Kohler T."/>
            <person name="Brinkrolf K."/>
        </authorList>
    </citation>
    <scope>NUCLEOTIDE SEQUENCE [LARGE SCALE GENOMIC DNA]</scope>
    <source>
        <strain evidence="20">ATCC 14091 / BCRC 22168 / CBS 111 / JCM 3599 / NBRC 0793 / NRRL Y-1031 F-60-10</strain>
    </source>
</reference>
<evidence type="ECO:0000256" key="11">
    <source>
        <dbReference type="ARBA" id="ARBA00022753"/>
    </source>
</evidence>
<dbReference type="GO" id="GO:0016197">
    <property type="term" value="P:endosomal transport"/>
    <property type="evidence" value="ECO:0007669"/>
    <property type="project" value="TreeGrafter"/>
</dbReference>
<evidence type="ECO:0000256" key="5">
    <source>
        <dbReference type="ARBA" id="ARBA00015110"/>
    </source>
</evidence>
<dbReference type="GO" id="GO:0010008">
    <property type="term" value="C:endosome membrane"/>
    <property type="evidence" value="ECO:0007669"/>
    <property type="project" value="UniProtKB-SubCell"/>
</dbReference>
<dbReference type="PROSITE" id="PS50222">
    <property type="entry name" value="EF_HAND_2"/>
    <property type="match status" value="1"/>
</dbReference>
<comment type="subcellular location">
    <subcellularLocation>
        <location evidence="3">Cell membrane</location>
        <topology evidence="3">Peripheral membrane protein</topology>
        <orientation evidence="3">Cytoplasmic side</orientation>
    </subcellularLocation>
    <subcellularLocation>
        <location evidence="2">Cytoplasm</location>
        <location evidence="2">Cytoskeleton</location>
        <location evidence="2">Actin patch</location>
    </subcellularLocation>
    <subcellularLocation>
        <location evidence="1">Endosome membrane</location>
        <topology evidence="1">Peripheral membrane protein</topology>
        <orientation evidence="1">Cytoplasmic side</orientation>
    </subcellularLocation>
</comment>
<feature type="compositionally biased region" description="Pro residues" evidence="16">
    <location>
        <begin position="1278"/>
        <end position="1405"/>
    </location>
</feature>
<feature type="domain" description="EF-hand" evidence="18">
    <location>
        <begin position="199"/>
        <end position="234"/>
    </location>
</feature>
<feature type="compositionally biased region" description="Low complexity" evidence="16">
    <location>
        <begin position="801"/>
        <end position="834"/>
    </location>
</feature>
<dbReference type="GO" id="GO:0005886">
    <property type="term" value="C:plasma membrane"/>
    <property type="evidence" value="ECO:0007669"/>
    <property type="project" value="UniProtKB-SubCell"/>
</dbReference>
<dbReference type="InterPro" id="IPR000261">
    <property type="entry name" value="EH_dom"/>
</dbReference>
<comment type="caution">
    <text evidence="19">The sequence shown here is derived from an EMBL/GenBank/DDBJ whole genome shotgun (WGS) entry which is preliminary data.</text>
</comment>
<dbReference type="FunCoup" id="K0KMY4">
    <property type="interactions" value="77"/>
</dbReference>
<feature type="compositionally biased region" description="Polar residues" evidence="16">
    <location>
        <begin position="1161"/>
        <end position="1178"/>
    </location>
</feature>
<dbReference type="Proteomes" id="UP000009328">
    <property type="component" value="Unassembled WGS sequence"/>
</dbReference>
<evidence type="ECO:0000256" key="10">
    <source>
        <dbReference type="ARBA" id="ARBA00022737"/>
    </source>
</evidence>
<keyword evidence="20" id="KW-1185">Reference proteome</keyword>
<feature type="compositionally biased region" description="Low complexity" evidence="16">
    <location>
        <begin position="1008"/>
        <end position="1030"/>
    </location>
</feature>
<proteinExistence type="inferred from homology"/>
<dbReference type="SUPFAM" id="SSF47473">
    <property type="entry name" value="EF-hand"/>
    <property type="match status" value="2"/>
</dbReference>
<feature type="compositionally biased region" description="Polar residues" evidence="16">
    <location>
        <begin position="1082"/>
        <end position="1095"/>
    </location>
</feature>
<feature type="region of interest" description="Disordered" evidence="16">
    <location>
        <begin position="528"/>
        <end position="592"/>
    </location>
</feature>
<evidence type="ECO:0000256" key="6">
    <source>
        <dbReference type="ARBA" id="ARBA00020728"/>
    </source>
</evidence>
<dbReference type="InterPro" id="IPR013182">
    <property type="entry name" value="DUF1720"/>
</dbReference>
<feature type="compositionally biased region" description="Low complexity" evidence="16">
    <location>
        <begin position="1"/>
        <end position="60"/>
    </location>
</feature>
<feature type="compositionally biased region" description="Basic and acidic residues" evidence="16">
    <location>
        <begin position="1110"/>
        <end position="1120"/>
    </location>
</feature>
<dbReference type="FunFam" id="1.10.238.10:FF:000349">
    <property type="entry name" value="Actin cytoskeleton-regulatory complex protein PAN1"/>
    <property type="match status" value="1"/>
</dbReference>
<evidence type="ECO:0000256" key="3">
    <source>
        <dbReference type="ARBA" id="ARBA00004413"/>
    </source>
</evidence>
<keyword evidence="12" id="KW-0175">Coiled coil</keyword>
<feature type="compositionally biased region" description="Pro residues" evidence="16">
    <location>
        <begin position="1221"/>
        <end position="1230"/>
    </location>
</feature>
<evidence type="ECO:0000256" key="2">
    <source>
        <dbReference type="ARBA" id="ARBA00004134"/>
    </source>
</evidence>
<keyword evidence="8" id="KW-0963">Cytoplasm</keyword>
<evidence type="ECO:0000256" key="1">
    <source>
        <dbReference type="ARBA" id="ARBA00004125"/>
    </source>
</evidence>
<dbReference type="PROSITE" id="PS50031">
    <property type="entry name" value="EH"/>
    <property type="match status" value="2"/>
</dbReference>
<evidence type="ECO:0000259" key="18">
    <source>
        <dbReference type="PROSITE" id="PS50222"/>
    </source>
</evidence>
<feature type="compositionally biased region" description="Acidic residues" evidence="16">
    <location>
        <begin position="988"/>
        <end position="998"/>
    </location>
</feature>
<dbReference type="Pfam" id="PF12763">
    <property type="entry name" value="EH"/>
    <property type="match status" value="2"/>
</dbReference>
<evidence type="ECO:0000256" key="12">
    <source>
        <dbReference type="ARBA" id="ARBA00023054"/>
    </source>
</evidence>
<comment type="similarity">
    <text evidence="4">Belongs to the PAN1 family.</text>
</comment>